<organism evidence="7 8">
    <name type="scientific">Pontibacillus chungwhensis</name>
    <dbReference type="NCBI Taxonomy" id="265426"/>
    <lineage>
        <taxon>Bacteria</taxon>
        <taxon>Bacillati</taxon>
        <taxon>Bacillota</taxon>
        <taxon>Bacilli</taxon>
        <taxon>Bacillales</taxon>
        <taxon>Bacillaceae</taxon>
        <taxon>Pontibacillus</taxon>
    </lineage>
</organism>
<feature type="domain" description="HTH tetR-type" evidence="6">
    <location>
        <begin position="6"/>
        <end position="66"/>
    </location>
</feature>
<keyword evidence="2" id="KW-0805">Transcription regulation</keyword>
<dbReference type="InterPro" id="IPR025996">
    <property type="entry name" value="MT1864/Rv1816-like_C"/>
</dbReference>
<evidence type="ECO:0000256" key="2">
    <source>
        <dbReference type="ARBA" id="ARBA00023015"/>
    </source>
</evidence>
<dbReference type="EMBL" id="CP126446">
    <property type="protein sequence ID" value="WIF96744.1"/>
    <property type="molecule type" value="Genomic_DNA"/>
</dbReference>
<feature type="DNA-binding region" description="H-T-H motif" evidence="5">
    <location>
        <begin position="29"/>
        <end position="48"/>
    </location>
</feature>
<dbReference type="Gene3D" id="1.10.357.10">
    <property type="entry name" value="Tetracycline Repressor, domain 2"/>
    <property type="match status" value="1"/>
</dbReference>
<dbReference type="Proteomes" id="UP001236652">
    <property type="component" value="Chromosome"/>
</dbReference>
<name>A0ABY8UWJ5_9BACI</name>
<keyword evidence="3 5" id="KW-0238">DNA-binding</keyword>
<sequence>MAARPGLTKERIIERALELAEEEDLSNVTMANLARSFSIKPPSLYNHFKNLHEIKQAMALEAQEMLYNDLKEAVDGEGESGDRIQEMAKRYVKFASRFSGIYEASLIAPDLKERSLQQGEEPLVELLQKYVAPYNLSEQETIHAIRGLRSLLHGLVDLNKSEGFKRSVDLEETRSYLVQTFVNGLHHNGKT</sequence>
<accession>A0ABY8UWJ5</accession>
<dbReference type="Gene3D" id="1.10.10.60">
    <property type="entry name" value="Homeodomain-like"/>
    <property type="match status" value="1"/>
</dbReference>
<proteinExistence type="predicted"/>
<keyword evidence="8" id="KW-1185">Reference proteome</keyword>
<dbReference type="PANTHER" id="PTHR43479:SF11">
    <property type="entry name" value="ACREF_ENVCD OPERON REPRESSOR-RELATED"/>
    <property type="match status" value="1"/>
</dbReference>
<dbReference type="SUPFAM" id="SSF46689">
    <property type="entry name" value="Homeodomain-like"/>
    <property type="match status" value="1"/>
</dbReference>
<evidence type="ECO:0000256" key="1">
    <source>
        <dbReference type="ARBA" id="ARBA00022491"/>
    </source>
</evidence>
<dbReference type="SUPFAM" id="SSF48498">
    <property type="entry name" value="Tetracyclin repressor-like, C-terminal domain"/>
    <property type="match status" value="1"/>
</dbReference>
<dbReference type="PANTHER" id="PTHR43479">
    <property type="entry name" value="ACREF/ENVCD OPERON REPRESSOR-RELATED"/>
    <property type="match status" value="1"/>
</dbReference>
<evidence type="ECO:0000256" key="5">
    <source>
        <dbReference type="PROSITE-ProRule" id="PRU00335"/>
    </source>
</evidence>
<dbReference type="RefSeq" id="WP_231417010.1">
    <property type="nucleotide sequence ID" value="NZ_CP126446.1"/>
</dbReference>
<reference evidence="7 8" key="1">
    <citation type="submission" date="2023-05" db="EMBL/GenBank/DDBJ databases">
        <title>Comparative genomics reveals the evidence of polycyclic aromatic hydrocarbons degradation in moderately halophilic genus Pontibacillus.</title>
        <authorList>
            <person name="Yang H."/>
            <person name="Qian Z."/>
        </authorList>
    </citation>
    <scope>NUCLEOTIDE SEQUENCE [LARGE SCALE GENOMIC DNA]</scope>
    <source>
        <strain evidence="8">HN14</strain>
    </source>
</reference>
<dbReference type="InterPro" id="IPR050624">
    <property type="entry name" value="HTH-type_Tx_Regulator"/>
</dbReference>
<dbReference type="InterPro" id="IPR036271">
    <property type="entry name" value="Tet_transcr_reg_TetR-rel_C_sf"/>
</dbReference>
<evidence type="ECO:0000259" key="6">
    <source>
        <dbReference type="PROSITE" id="PS50977"/>
    </source>
</evidence>
<keyword evidence="4" id="KW-0804">Transcription</keyword>
<dbReference type="InterPro" id="IPR009057">
    <property type="entry name" value="Homeodomain-like_sf"/>
</dbReference>
<keyword evidence="1" id="KW-0678">Repressor</keyword>
<gene>
    <name evidence="7" type="ORF">QNI29_13405</name>
</gene>
<dbReference type="Pfam" id="PF13305">
    <property type="entry name" value="TetR_C_33"/>
    <property type="match status" value="1"/>
</dbReference>
<evidence type="ECO:0000313" key="8">
    <source>
        <dbReference type="Proteomes" id="UP001236652"/>
    </source>
</evidence>
<evidence type="ECO:0000256" key="4">
    <source>
        <dbReference type="ARBA" id="ARBA00023163"/>
    </source>
</evidence>
<evidence type="ECO:0000256" key="3">
    <source>
        <dbReference type="ARBA" id="ARBA00023125"/>
    </source>
</evidence>
<dbReference type="Pfam" id="PF00440">
    <property type="entry name" value="TetR_N"/>
    <property type="match status" value="1"/>
</dbReference>
<evidence type="ECO:0000313" key="7">
    <source>
        <dbReference type="EMBL" id="WIF96744.1"/>
    </source>
</evidence>
<dbReference type="InterPro" id="IPR001647">
    <property type="entry name" value="HTH_TetR"/>
</dbReference>
<dbReference type="PROSITE" id="PS50977">
    <property type="entry name" value="HTH_TETR_2"/>
    <property type="match status" value="1"/>
</dbReference>
<protein>
    <submittedName>
        <fullName evidence="7">TetR/AcrR family transcriptional regulator</fullName>
    </submittedName>
</protein>